<evidence type="ECO:0000313" key="2">
    <source>
        <dbReference type="Proteomes" id="UP001055879"/>
    </source>
</evidence>
<comment type="caution">
    <text evidence="1">The sequence shown here is derived from an EMBL/GenBank/DDBJ whole genome shotgun (WGS) entry which is preliminary data.</text>
</comment>
<protein>
    <submittedName>
        <fullName evidence="1">Uncharacterized protein</fullName>
    </submittedName>
</protein>
<accession>A0ACB9FPR1</accession>
<dbReference type="Proteomes" id="UP001055879">
    <property type="component" value="Linkage Group LG01"/>
</dbReference>
<name>A0ACB9FPR1_ARCLA</name>
<evidence type="ECO:0000313" key="1">
    <source>
        <dbReference type="EMBL" id="KAI3772971.1"/>
    </source>
</evidence>
<dbReference type="EMBL" id="CM042047">
    <property type="protein sequence ID" value="KAI3772971.1"/>
    <property type="molecule type" value="Genomic_DNA"/>
</dbReference>
<reference evidence="1 2" key="2">
    <citation type="journal article" date="2022" name="Mol. Ecol. Resour.">
        <title>The genomes of chicory, endive, great burdock and yacon provide insights into Asteraceae paleo-polyploidization history and plant inulin production.</title>
        <authorList>
            <person name="Fan W."/>
            <person name="Wang S."/>
            <person name="Wang H."/>
            <person name="Wang A."/>
            <person name="Jiang F."/>
            <person name="Liu H."/>
            <person name="Zhao H."/>
            <person name="Xu D."/>
            <person name="Zhang Y."/>
        </authorList>
    </citation>
    <scope>NUCLEOTIDE SEQUENCE [LARGE SCALE GENOMIC DNA]</scope>
    <source>
        <strain evidence="2">cv. Niubang</strain>
    </source>
</reference>
<proteinExistence type="predicted"/>
<organism evidence="1 2">
    <name type="scientific">Arctium lappa</name>
    <name type="common">Greater burdock</name>
    <name type="synonym">Lappa major</name>
    <dbReference type="NCBI Taxonomy" id="4217"/>
    <lineage>
        <taxon>Eukaryota</taxon>
        <taxon>Viridiplantae</taxon>
        <taxon>Streptophyta</taxon>
        <taxon>Embryophyta</taxon>
        <taxon>Tracheophyta</taxon>
        <taxon>Spermatophyta</taxon>
        <taxon>Magnoliopsida</taxon>
        <taxon>eudicotyledons</taxon>
        <taxon>Gunneridae</taxon>
        <taxon>Pentapetalae</taxon>
        <taxon>asterids</taxon>
        <taxon>campanulids</taxon>
        <taxon>Asterales</taxon>
        <taxon>Asteraceae</taxon>
        <taxon>Carduoideae</taxon>
        <taxon>Cardueae</taxon>
        <taxon>Arctiinae</taxon>
        <taxon>Arctium</taxon>
    </lineage>
</organism>
<gene>
    <name evidence="1" type="ORF">L6452_04167</name>
</gene>
<keyword evidence="2" id="KW-1185">Reference proteome</keyword>
<sequence>MLYLEFDHCQMCISIFQFFLIMGSIYANLRGLENSQWSYRILSKKDSQKKQNKKEKQRNKTISTPSFLFIFLHSPPHISLHIFSLSSSSSDFVSPITNSSQIPHLFALQFVNLCSLPPIQSNQEKS</sequence>
<reference evidence="2" key="1">
    <citation type="journal article" date="2022" name="Mol. Ecol. Resour.">
        <title>The genomes of chicory, endive, great burdock and yacon provide insights into Asteraceae palaeo-polyploidization history and plant inulin production.</title>
        <authorList>
            <person name="Fan W."/>
            <person name="Wang S."/>
            <person name="Wang H."/>
            <person name="Wang A."/>
            <person name="Jiang F."/>
            <person name="Liu H."/>
            <person name="Zhao H."/>
            <person name="Xu D."/>
            <person name="Zhang Y."/>
        </authorList>
    </citation>
    <scope>NUCLEOTIDE SEQUENCE [LARGE SCALE GENOMIC DNA]</scope>
    <source>
        <strain evidence="2">cv. Niubang</strain>
    </source>
</reference>